<evidence type="ECO:0000313" key="3">
    <source>
        <dbReference type="Proteomes" id="UP000199564"/>
    </source>
</evidence>
<dbReference type="STRING" id="226506.SAMN04488519_101233"/>
<evidence type="ECO:0000256" key="1">
    <source>
        <dbReference type="SAM" id="SignalP"/>
    </source>
</evidence>
<dbReference type="InterPro" id="IPR038081">
    <property type="entry name" value="CalX-like_sf"/>
</dbReference>
<dbReference type="AlphaFoldDB" id="A0A1I5API0"/>
<sequence length="275" mass="29284">MKKLYILFAVAFASLAMTSCFDDPGREVFFDGNVVEFQDGNLPNGFTTTKVRRNATQTDQVDIQVNRVSTNASGAITVNIAVDPTSTAVQGVHVDFTGTTVTIPAGQFVATFPVTVLTGNIDPSESPVLKLVMQSATGAEISSNYGDLNLNINVICESKISTAADTWTATSNSRFGTFTSDVTVTPVSGAVGEYVVSDISAGLYAAFGFSTTQQAIYGDNCNVLTFLRPGQRQFNISAPRVDPKVGSFDPATNTIVVYWSDPNNNIDGKTTLVKK</sequence>
<organism evidence="2 3">
    <name type="scientific">Algoriphagus ornithinivorans</name>
    <dbReference type="NCBI Taxonomy" id="226506"/>
    <lineage>
        <taxon>Bacteria</taxon>
        <taxon>Pseudomonadati</taxon>
        <taxon>Bacteroidota</taxon>
        <taxon>Cytophagia</taxon>
        <taxon>Cytophagales</taxon>
        <taxon>Cyclobacteriaceae</taxon>
        <taxon>Algoriphagus</taxon>
    </lineage>
</organism>
<keyword evidence="1" id="KW-0732">Signal</keyword>
<feature type="signal peptide" evidence="1">
    <location>
        <begin position="1"/>
        <end position="22"/>
    </location>
</feature>
<reference evidence="3" key="1">
    <citation type="submission" date="2016-10" db="EMBL/GenBank/DDBJ databases">
        <authorList>
            <person name="Varghese N."/>
            <person name="Submissions S."/>
        </authorList>
    </citation>
    <scope>NUCLEOTIDE SEQUENCE [LARGE SCALE GENOMIC DNA]</scope>
    <source>
        <strain evidence="3">DSM 15282</strain>
    </source>
</reference>
<accession>A0A1I5API0</accession>
<dbReference type="Proteomes" id="UP000199564">
    <property type="component" value="Unassembled WGS sequence"/>
</dbReference>
<gene>
    <name evidence="2" type="ORF">SAMN04488519_101233</name>
</gene>
<proteinExistence type="predicted"/>
<name>A0A1I5API0_9BACT</name>
<dbReference type="PROSITE" id="PS51257">
    <property type="entry name" value="PROKAR_LIPOPROTEIN"/>
    <property type="match status" value="1"/>
</dbReference>
<feature type="chain" id="PRO_5011499131" description="DUF4843 domain-containing protein" evidence="1">
    <location>
        <begin position="23"/>
        <end position="275"/>
    </location>
</feature>
<protein>
    <recommendedName>
        <fullName evidence="4">DUF4843 domain-containing protein</fullName>
    </recommendedName>
</protein>
<dbReference type="EMBL" id="FOVW01000001">
    <property type="protein sequence ID" value="SFN64327.1"/>
    <property type="molecule type" value="Genomic_DNA"/>
</dbReference>
<keyword evidence="3" id="KW-1185">Reference proteome</keyword>
<dbReference type="Gene3D" id="2.60.40.2030">
    <property type="match status" value="1"/>
</dbReference>
<dbReference type="RefSeq" id="WP_091649135.1">
    <property type="nucleotide sequence ID" value="NZ_FOVW01000001.1"/>
</dbReference>
<evidence type="ECO:0008006" key="4">
    <source>
        <dbReference type="Google" id="ProtNLM"/>
    </source>
</evidence>
<evidence type="ECO:0000313" key="2">
    <source>
        <dbReference type="EMBL" id="SFN64327.1"/>
    </source>
</evidence>